<organism evidence="1 2">
    <name type="scientific">Nocardioides panaciterrulae</name>
    <dbReference type="NCBI Taxonomy" id="661492"/>
    <lineage>
        <taxon>Bacteria</taxon>
        <taxon>Bacillati</taxon>
        <taxon>Actinomycetota</taxon>
        <taxon>Actinomycetes</taxon>
        <taxon>Propionibacteriales</taxon>
        <taxon>Nocardioidaceae</taxon>
        <taxon>Nocardioides</taxon>
    </lineage>
</organism>
<evidence type="ECO:0000313" key="1">
    <source>
        <dbReference type="EMBL" id="NYD43654.1"/>
    </source>
</evidence>
<dbReference type="Proteomes" id="UP000535511">
    <property type="component" value="Unassembled WGS sequence"/>
</dbReference>
<dbReference type="EMBL" id="JACCBG010000001">
    <property type="protein sequence ID" value="NYD43654.1"/>
    <property type="molecule type" value="Genomic_DNA"/>
</dbReference>
<sequence length="169" mass="18260">MTALASVAVLAGTAQADSASFTDRHGDIRSGNDILRVRVVNGADGGARLNLVARLRDLGSTDRVDFWIDTDPHDRGPEYRASGVSESDFMELRAVDGWGTQGTAVACRGFDIGMNGGDPSERARFTIPRRCLGGPGPVRVSVHSRRVTDNGAQNDWAPARHAWYPWVAR</sequence>
<comment type="caution">
    <text evidence="1">The sequence shown here is derived from an EMBL/GenBank/DDBJ whole genome shotgun (WGS) entry which is preliminary data.</text>
</comment>
<dbReference type="RefSeq" id="WP_179665150.1">
    <property type="nucleotide sequence ID" value="NZ_JACCBG010000001.1"/>
</dbReference>
<reference evidence="1 2" key="1">
    <citation type="submission" date="2020-07" db="EMBL/GenBank/DDBJ databases">
        <title>Sequencing the genomes of 1000 actinobacteria strains.</title>
        <authorList>
            <person name="Klenk H.-P."/>
        </authorList>
    </citation>
    <scope>NUCLEOTIDE SEQUENCE [LARGE SCALE GENOMIC DNA]</scope>
    <source>
        <strain evidence="1 2">DSM 21350</strain>
    </source>
</reference>
<proteinExistence type="predicted"/>
<dbReference type="AlphaFoldDB" id="A0A7Y9E9E5"/>
<keyword evidence="2" id="KW-1185">Reference proteome</keyword>
<protein>
    <submittedName>
        <fullName evidence="1">Uncharacterized protein</fullName>
    </submittedName>
</protein>
<evidence type="ECO:0000313" key="2">
    <source>
        <dbReference type="Proteomes" id="UP000535511"/>
    </source>
</evidence>
<accession>A0A7Y9E9E5</accession>
<name>A0A7Y9E9E5_9ACTN</name>
<gene>
    <name evidence="1" type="ORF">BJZ21_003737</name>
</gene>